<dbReference type="Proteomes" id="UP001295423">
    <property type="component" value="Unassembled WGS sequence"/>
</dbReference>
<reference evidence="1" key="1">
    <citation type="submission" date="2023-08" db="EMBL/GenBank/DDBJ databases">
        <authorList>
            <person name="Audoor S."/>
            <person name="Bilcke G."/>
        </authorList>
    </citation>
    <scope>NUCLEOTIDE SEQUENCE</scope>
</reference>
<dbReference type="EMBL" id="CAKOGP040001836">
    <property type="protein sequence ID" value="CAJ1953701.1"/>
    <property type="molecule type" value="Genomic_DNA"/>
</dbReference>
<name>A0AAD2FUQ2_9STRA</name>
<evidence type="ECO:0000313" key="2">
    <source>
        <dbReference type="Proteomes" id="UP001295423"/>
    </source>
</evidence>
<proteinExistence type="predicted"/>
<evidence type="ECO:0000313" key="1">
    <source>
        <dbReference type="EMBL" id="CAJ1953701.1"/>
    </source>
</evidence>
<sequence>MTTARSTDRSTKVVERGVRFQQQQVLLVQTSTLNHVRKDHQLQQEAFWPWPRFTMCAVHGVAMGLGVSLYYKFFMGDPDTRAIKQYYEENPPR</sequence>
<protein>
    <submittedName>
        <fullName evidence="1">Uncharacterized protein</fullName>
    </submittedName>
</protein>
<keyword evidence="2" id="KW-1185">Reference proteome</keyword>
<organism evidence="1 2">
    <name type="scientific">Cylindrotheca closterium</name>
    <dbReference type="NCBI Taxonomy" id="2856"/>
    <lineage>
        <taxon>Eukaryota</taxon>
        <taxon>Sar</taxon>
        <taxon>Stramenopiles</taxon>
        <taxon>Ochrophyta</taxon>
        <taxon>Bacillariophyta</taxon>
        <taxon>Bacillariophyceae</taxon>
        <taxon>Bacillariophycidae</taxon>
        <taxon>Bacillariales</taxon>
        <taxon>Bacillariaceae</taxon>
        <taxon>Cylindrotheca</taxon>
    </lineage>
</organism>
<comment type="caution">
    <text evidence="1">The sequence shown here is derived from an EMBL/GenBank/DDBJ whole genome shotgun (WGS) entry which is preliminary data.</text>
</comment>
<gene>
    <name evidence="1" type="ORF">CYCCA115_LOCUS14304</name>
</gene>
<dbReference type="AlphaFoldDB" id="A0AAD2FUQ2"/>
<accession>A0AAD2FUQ2</accession>